<protein>
    <submittedName>
        <fullName evidence="4">T-cell surface glycoprotein CD4 isoform X1</fullName>
    </submittedName>
</protein>
<dbReference type="PROSITE" id="PS50835">
    <property type="entry name" value="IG_LIKE"/>
    <property type="match status" value="2"/>
</dbReference>
<keyword evidence="3" id="KW-1185">Reference proteome</keyword>
<evidence type="ECO:0000313" key="4">
    <source>
        <dbReference type="RefSeq" id="XP_072847878.1"/>
    </source>
</evidence>
<dbReference type="PANTHER" id="PTHR11422">
    <property type="entry name" value="T-CELL SURFACE GLYCOPROTEIN CD4"/>
    <property type="match status" value="1"/>
</dbReference>
<dbReference type="InterPro" id="IPR013783">
    <property type="entry name" value="Ig-like_fold"/>
</dbReference>
<name>A0ABM5FR36_9SAUR</name>
<evidence type="ECO:0000256" key="1">
    <source>
        <dbReference type="SAM" id="Phobius"/>
    </source>
</evidence>
<sequence length="531" mass="59968">MTPNPHFQSAVSSLPLLFPSKLKLSLFLLPSHQGKMVPQSSSDSTFSKDLLDKLPVCHTYRRNGAPVNMILNTVLVSFILQLGMMLPVLECLDINVVAHKPVILSCPVHAKKPQTSNKVFWKHNQKDIIKYTEGRVFKGDKSATYTFVNADNGNYSLNLINPEEGQYICKVEENILRTYDLTVWEITGSEQKYFLQGESLTLSLKQHATVMKEVKVKWVSPNKVSVTGEESHWQLRNNNQDLHIKHLEFEKDHGAWGCHIFLDNVLIISHNVNVNVIGFLKASAKDDDEMMFAVVNSNVTLSCLLNINLQDQKDILLNGEWLKDNIILGKENISSSNFTSSLDKKIPKVQFEDAGRYQCRLKLENRQLDKFIQLVVMKVFLEPSSEEGKGTLCCQVSAPAPPTTQLCWVHANMTNCSPGFLDSPFCHPVTTTGLWRCDLKVKNEEKRSVNYSTVKEEVTAMGDHAFPVTEVVSGAGVTLLLLIIVGTLVPACKMIRRKRQQVKRMALAKQHLLAKRTCQCQRELTNDYYHT</sequence>
<dbReference type="InterPro" id="IPR003599">
    <property type="entry name" value="Ig_sub"/>
</dbReference>
<dbReference type="InterPro" id="IPR021963">
    <property type="entry name" value="Tcell_CD4_Cterm"/>
</dbReference>
<dbReference type="Gene3D" id="2.60.40.10">
    <property type="entry name" value="Immunoglobulins"/>
    <property type="match status" value="2"/>
</dbReference>
<dbReference type="InterPro" id="IPR007110">
    <property type="entry name" value="Ig-like_dom"/>
</dbReference>
<dbReference type="Pfam" id="PF12104">
    <property type="entry name" value="Tcell_CD4_C"/>
    <property type="match status" value="1"/>
</dbReference>
<dbReference type="GeneID" id="110084638"/>
<dbReference type="SMART" id="SM00409">
    <property type="entry name" value="IG"/>
    <property type="match status" value="3"/>
</dbReference>
<keyword evidence="1" id="KW-1133">Transmembrane helix</keyword>
<dbReference type="InterPro" id="IPR036179">
    <property type="entry name" value="Ig-like_dom_sf"/>
</dbReference>
<dbReference type="SUPFAM" id="SSF48726">
    <property type="entry name" value="Immunoglobulin"/>
    <property type="match status" value="3"/>
</dbReference>
<dbReference type="RefSeq" id="XP_072847878.1">
    <property type="nucleotide sequence ID" value="XM_072991777.1"/>
</dbReference>
<gene>
    <name evidence="4" type="primary">CD4</name>
</gene>
<feature type="domain" description="Ig-like" evidence="2">
    <location>
        <begin position="296"/>
        <end position="369"/>
    </location>
</feature>
<reference evidence="4" key="2">
    <citation type="submission" date="2025-08" db="UniProtKB">
        <authorList>
            <consortium name="RefSeq"/>
        </authorList>
    </citation>
    <scope>IDENTIFICATION</scope>
</reference>
<keyword evidence="1" id="KW-0472">Membrane</keyword>
<dbReference type="Proteomes" id="UP001652642">
    <property type="component" value="Chromosome 2"/>
</dbReference>
<dbReference type="Gene3D" id="1.20.5.900">
    <property type="entry name" value="transmembrane domain of human cd4"/>
    <property type="match status" value="1"/>
</dbReference>
<keyword evidence="1" id="KW-0812">Transmembrane</keyword>
<accession>A0ABM5FR36</accession>
<feature type="domain" description="Ig-like" evidence="2">
    <location>
        <begin position="87"/>
        <end position="182"/>
    </location>
</feature>
<evidence type="ECO:0000259" key="2">
    <source>
        <dbReference type="PROSITE" id="PS50835"/>
    </source>
</evidence>
<feature type="transmembrane region" description="Helical" evidence="1">
    <location>
        <begin position="471"/>
        <end position="495"/>
    </location>
</feature>
<evidence type="ECO:0000313" key="3">
    <source>
        <dbReference type="Proteomes" id="UP001652642"/>
    </source>
</evidence>
<reference evidence="3" key="1">
    <citation type="submission" date="2025-05" db="UniProtKB">
        <authorList>
            <consortium name="RefSeq"/>
        </authorList>
    </citation>
    <scope>NUCLEOTIDE SEQUENCE [LARGE SCALE GENOMIC DNA]</scope>
</reference>
<organism evidence="3 4">
    <name type="scientific">Pogona vitticeps</name>
    <name type="common">central bearded dragon</name>
    <dbReference type="NCBI Taxonomy" id="103695"/>
    <lineage>
        <taxon>Eukaryota</taxon>
        <taxon>Metazoa</taxon>
        <taxon>Chordata</taxon>
        <taxon>Craniata</taxon>
        <taxon>Vertebrata</taxon>
        <taxon>Euteleostomi</taxon>
        <taxon>Lepidosauria</taxon>
        <taxon>Squamata</taxon>
        <taxon>Bifurcata</taxon>
        <taxon>Unidentata</taxon>
        <taxon>Episquamata</taxon>
        <taxon>Toxicofera</taxon>
        <taxon>Iguania</taxon>
        <taxon>Acrodonta</taxon>
        <taxon>Agamidae</taxon>
        <taxon>Amphibolurinae</taxon>
        <taxon>Pogona</taxon>
    </lineage>
</organism>
<dbReference type="PANTHER" id="PTHR11422:SF0">
    <property type="entry name" value="T-CELL SURFACE GLYCOPROTEIN CD4"/>
    <property type="match status" value="1"/>
</dbReference>
<proteinExistence type="predicted"/>